<evidence type="ECO:0000259" key="1">
    <source>
        <dbReference type="Pfam" id="PF23218"/>
    </source>
</evidence>
<dbReference type="EMBL" id="RXIC02000020">
    <property type="protein sequence ID" value="KAB1223046.1"/>
    <property type="molecule type" value="Genomic_DNA"/>
</dbReference>
<evidence type="ECO:0000313" key="2">
    <source>
        <dbReference type="EMBL" id="KAB1223046.1"/>
    </source>
</evidence>
<dbReference type="PANTHER" id="PTHR31149">
    <property type="entry name" value="EXPRESSED PROTEIN"/>
    <property type="match status" value="1"/>
</dbReference>
<comment type="caution">
    <text evidence="2">The sequence shown here is derived from an EMBL/GenBank/DDBJ whole genome shotgun (WGS) entry which is preliminary data.</text>
</comment>
<organism evidence="2 3">
    <name type="scientific">Morella rubra</name>
    <name type="common">Chinese bayberry</name>
    <dbReference type="NCBI Taxonomy" id="262757"/>
    <lineage>
        <taxon>Eukaryota</taxon>
        <taxon>Viridiplantae</taxon>
        <taxon>Streptophyta</taxon>
        <taxon>Embryophyta</taxon>
        <taxon>Tracheophyta</taxon>
        <taxon>Spermatophyta</taxon>
        <taxon>Magnoliopsida</taxon>
        <taxon>eudicotyledons</taxon>
        <taxon>Gunneridae</taxon>
        <taxon>Pentapetalae</taxon>
        <taxon>rosids</taxon>
        <taxon>fabids</taxon>
        <taxon>Fagales</taxon>
        <taxon>Myricaceae</taxon>
        <taxon>Morella</taxon>
    </lineage>
</organism>
<dbReference type="PANTHER" id="PTHR31149:SF11">
    <property type="entry name" value="187-KDA MICROTUBULE-ASSOCIATED PROTEIN AIR9"/>
    <property type="match status" value="1"/>
</dbReference>
<dbReference type="Proteomes" id="UP000516437">
    <property type="component" value="Chromosome 2"/>
</dbReference>
<feature type="domain" description="AIR9 PH-like" evidence="1">
    <location>
        <begin position="1"/>
        <end position="79"/>
    </location>
</feature>
<gene>
    <name evidence="2" type="ORF">CJ030_MR2G022351</name>
</gene>
<dbReference type="OrthoDB" id="1904536at2759"/>
<dbReference type="Pfam" id="PF23218">
    <property type="entry name" value="PH_AIR9"/>
    <property type="match status" value="1"/>
</dbReference>
<accession>A0A6A1WF90</accession>
<evidence type="ECO:0000313" key="3">
    <source>
        <dbReference type="Proteomes" id="UP000516437"/>
    </source>
</evidence>
<dbReference type="GO" id="GO:0005886">
    <property type="term" value="C:plasma membrane"/>
    <property type="evidence" value="ECO:0007669"/>
    <property type="project" value="TreeGrafter"/>
</dbReference>
<sequence>MGSLERRVLKVNRKRIKVVKPGARTSFLTTEIRGSYAPPFHVELFRNDQHRLRIVVDSENEVDLMVQSRHLRDVLVLVI</sequence>
<name>A0A6A1WF90_9ROSI</name>
<dbReference type="AlphaFoldDB" id="A0A6A1WF90"/>
<dbReference type="GO" id="GO:0009506">
    <property type="term" value="C:plasmodesma"/>
    <property type="evidence" value="ECO:0007669"/>
    <property type="project" value="TreeGrafter"/>
</dbReference>
<proteinExistence type="predicted"/>
<protein>
    <recommendedName>
        <fullName evidence="1">AIR9 PH-like domain-containing protein</fullName>
    </recommendedName>
</protein>
<reference evidence="2 3" key="1">
    <citation type="journal article" date="2019" name="Plant Biotechnol. J.">
        <title>The red bayberry genome and genetic basis of sex determination.</title>
        <authorList>
            <person name="Jia H.M."/>
            <person name="Jia H.J."/>
            <person name="Cai Q.L."/>
            <person name="Wang Y."/>
            <person name="Zhao H.B."/>
            <person name="Yang W.F."/>
            <person name="Wang G.Y."/>
            <person name="Li Y.H."/>
            <person name="Zhan D.L."/>
            <person name="Shen Y.T."/>
            <person name="Niu Q.F."/>
            <person name="Chang L."/>
            <person name="Qiu J."/>
            <person name="Zhao L."/>
            <person name="Xie H.B."/>
            <person name="Fu W.Y."/>
            <person name="Jin J."/>
            <person name="Li X.W."/>
            <person name="Jiao Y."/>
            <person name="Zhou C.C."/>
            <person name="Tu T."/>
            <person name="Chai C.Y."/>
            <person name="Gao J.L."/>
            <person name="Fan L.J."/>
            <person name="van de Weg E."/>
            <person name="Wang J.Y."/>
            <person name="Gao Z.S."/>
        </authorList>
    </citation>
    <scope>NUCLEOTIDE SEQUENCE [LARGE SCALE GENOMIC DNA]</scope>
    <source>
        <tissue evidence="2">Leaves</tissue>
    </source>
</reference>
<dbReference type="InterPro" id="IPR056287">
    <property type="entry name" value="PH_AIR9"/>
</dbReference>
<keyword evidence="3" id="KW-1185">Reference proteome</keyword>